<evidence type="ECO:0000313" key="2">
    <source>
        <dbReference type="EMBL" id="TGZ67420.1"/>
    </source>
</evidence>
<feature type="compositionally biased region" description="Polar residues" evidence="1">
    <location>
        <begin position="98"/>
        <end position="120"/>
    </location>
</feature>
<feature type="compositionally biased region" description="Polar residues" evidence="1">
    <location>
        <begin position="567"/>
        <end position="582"/>
    </location>
</feature>
<organism evidence="2 3">
    <name type="scientific">Opisthorchis felineus</name>
    <dbReference type="NCBI Taxonomy" id="147828"/>
    <lineage>
        <taxon>Eukaryota</taxon>
        <taxon>Metazoa</taxon>
        <taxon>Spiralia</taxon>
        <taxon>Lophotrochozoa</taxon>
        <taxon>Platyhelminthes</taxon>
        <taxon>Trematoda</taxon>
        <taxon>Digenea</taxon>
        <taxon>Opisthorchiida</taxon>
        <taxon>Opisthorchiata</taxon>
        <taxon>Opisthorchiidae</taxon>
        <taxon>Opisthorchis</taxon>
    </lineage>
</organism>
<dbReference type="AlphaFoldDB" id="A0A4S2LUB8"/>
<proteinExistence type="predicted"/>
<sequence>MKPIGRASSVAQEALSLLEAYLDIDDDGSHTSALRPKSATQARKSCAAVQHEPANIDHKLKKFSLREPLPQSVGTPSRSRCGLCGQTVPDGLKPPDPTKQNTTCSFHISESPVSGSTFEHTSSKPDDKGDSVPRYPMQLISTSSEVSGPSSPQEVPISPSHFVPLCCPSVVGDDEASDGDKFDVVERQHSAFSISSSVEPQSSLTSDVTSRTPSRVRSGGLLASFLPTDAHVSVLRSRSMGSEAARSKSFVPPNSMLQPSVPKSTTFGRCVSVPSAPNQMLRQPGSKPKRWGRFSIFRHRKHQKGIEKVKSFGSLPFGAKITSQEALREGDEPFPTRLRTPRPSRGQAALSALSHLLPRRFRYDHDEQSTPYLSGGISLLFGEHTLSQFRRKNRFWKRGERPERETSDVAASSIVPPPGVSNVSLEITNEQVTQPQFVADAFSKATFQTGQRSPSDIHSTAAWHSNSRLLATHEMTHIYKELIQTAEGDRLNASAAEAWRNVHRISMSERPRTLFIDGTHETDPHRIARPHKPDLIRGHRVLRHSEENRTAAHIGLARVSEVDHLTSSDQRNSDTSTDSPSCLSDHIVPLPPSRNNSSSVAAVPPLVADHPDAEPVPYTIVANMINALSQRIMNNISEEELERRLHMWEQKAATVPNHKPSNPPCAPGFPHQPVGLSSSTELLAHRNSGVDGNHTRSGKLRRINSARFPTEKRLLKHSMLAQARRLEQRKKIDVCVDLLNRLVAHTNYPAFEADMLELLGRQPSWHQISILYYLARCAVRHLLNSHFSKLDSLSKSTEPVNQLNTFRHSYSFTANGELSTCVTVLHDERSVLQSPVPTTPAALAEIGRCRASVERVKDFTITFFFRWYADWVNARGGWRSVKKPVLWTRFSNNNSNIFVEKTTHKVPVNSSTDHAGFVLLGAHQIDVVPGFPSTPCST</sequence>
<protein>
    <submittedName>
        <fullName evidence="2">Uncharacterized protein</fullName>
    </submittedName>
</protein>
<feature type="region of interest" description="Disordered" evidence="1">
    <location>
        <begin position="88"/>
        <end position="135"/>
    </location>
</feature>
<dbReference type="OrthoDB" id="6227903at2759"/>
<reference evidence="2 3" key="1">
    <citation type="journal article" date="2019" name="BMC Genomics">
        <title>New insights from Opisthorchis felineus genome: update on genomics of the epidemiologically important liver flukes.</title>
        <authorList>
            <person name="Ershov N.I."/>
            <person name="Mordvinov V.A."/>
            <person name="Prokhortchouk E.B."/>
            <person name="Pakharukova M.Y."/>
            <person name="Gunbin K.V."/>
            <person name="Ustyantsev K."/>
            <person name="Genaev M.A."/>
            <person name="Blinov A.G."/>
            <person name="Mazur A."/>
            <person name="Boulygina E."/>
            <person name="Tsygankova S."/>
            <person name="Khrameeva E."/>
            <person name="Chekanov N."/>
            <person name="Fan G."/>
            <person name="Xiao A."/>
            <person name="Zhang H."/>
            <person name="Xu X."/>
            <person name="Yang H."/>
            <person name="Solovyev V."/>
            <person name="Lee S.M."/>
            <person name="Liu X."/>
            <person name="Afonnikov D.A."/>
            <person name="Skryabin K.G."/>
        </authorList>
    </citation>
    <scope>NUCLEOTIDE SEQUENCE [LARGE SCALE GENOMIC DNA]</scope>
    <source>
        <strain evidence="2">AK-0245</strain>
        <tissue evidence="2">Whole organism</tissue>
    </source>
</reference>
<gene>
    <name evidence="2" type="ORF">CRM22_004802</name>
</gene>
<evidence type="ECO:0000313" key="3">
    <source>
        <dbReference type="Proteomes" id="UP000308267"/>
    </source>
</evidence>
<comment type="caution">
    <text evidence="2">The sequence shown here is derived from an EMBL/GenBank/DDBJ whole genome shotgun (WGS) entry which is preliminary data.</text>
</comment>
<dbReference type="EMBL" id="SJOL01006417">
    <property type="protein sequence ID" value="TGZ67420.1"/>
    <property type="molecule type" value="Genomic_DNA"/>
</dbReference>
<feature type="region of interest" description="Disordered" evidence="1">
    <location>
        <begin position="193"/>
        <end position="215"/>
    </location>
</feature>
<keyword evidence="3" id="KW-1185">Reference proteome</keyword>
<feature type="compositionally biased region" description="Basic and acidic residues" evidence="1">
    <location>
        <begin position="121"/>
        <end position="131"/>
    </location>
</feature>
<dbReference type="Proteomes" id="UP000308267">
    <property type="component" value="Unassembled WGS sequence"/>
</dbReference>
<evidence type="ECO:0000256" key="1">
    <source>
        <dbReference type="SAM" id="MobiDB-lite"/>
    </source>
</evidence>
<name>A0A4S2LUB8_OPIFE</name>
<feature type="region of interest" description="Disordered" evidence="1">
    <location>
        <begin position="561"/>
        <end position="582"/>
    </location>
</feature>
<accession>A0A4S2LUB8</accession>